<dbReference type="InterPro" id="IPR003812">
    <property type="entry name" value="Fido"/>
</dbReference>
<evidence type="ECO:0000256" key="1">
    <source>
        <dbReference type="PIRSR" id="PIRSR640198-1"/>
    </source>
</evidence>
<dbReference type="Pfam" id="PF02661">
    <property type="entry name" value="Fic"/>
    <property type="match status" value="1"/>
</dbReference>
<sequence length="517" mass="59878">MISWRKSMIRVDQEKSTLKPAGYAALIERYGLDVIPNWHISRVTTSGTHRVDSLADVTEEVYPPHYWPGDKLGDHLEFALKYDGTNLAILARLFQEAVEDDLVKYVRSKPNGKYARRMWFFYEFLTGETLPLDDLKRGNYIELLEPGEYYTISSPRRIRRQRVYDNLLGNDRFCPTVRRTTSLREFEKTDLPLRCRQVIREYVPALVARAVKFLYTRETRSTFAIERITPSATRSERFMTVLEQAGRAEFLQKQKLIELQNEIVDFRFRESDYRKTQNYVGEAVGLQRQRIHFACPKPEDLADLTDGLEAAHLRMEDGGVPAAIHAAAVAYGFVFLHPFEDGNGRIHRFLVHNVLARRDFTPSGIIIPVSAAMLENSADYDASLEAFSRRLMPLVDYTLDEVGRMTVRNDTTNWYRYIDMTPQAEALFQFIERAIDTELADELAFLKNYDEAKSSIRETVDMPDRQIDLFIRFCLQNNGRLSRCKHASHFDFLTNEEIAAMEEAVQFAYGNAKAHRT</sequence>
<dbReference type="AlphaFoldDB" id="A0A6B0YYT1"/>
<dbReference type="PANTHER" id="PTHR13504">
    <property type="entry name" value="FIDO DOMAIN-CONTAINING PROTEIN DDB_G0283145"/>
    <property type="match status" value="1"/>
</dbReference>
<reference evidence="4" key="1">
    <citation type="submission" date="2019-09" db="EMBL/GenBank/DDBJ databases">
        <title>Characterisation of the sponge microbiome using genome-centric metagenomics.</title>
        <authorList>
            <person name="Engelberts J.P."/>
            <person name="Robbins S.J."/>
            <person name="De Goeij J.M."/>
            <person name="Aranda M."/>
            <person name="Bell S.C."/>
            <person name="Webster N.S."/>
        </authorList>
    </citation>
    <scope>NUCLEOTIDE SEQUENCE</scope>
    <source>
        <strain evidence="4">SB0664_bin_27</strain>
    </source>
</reference>
<evidence type="ECO:0000313" key="4">
    <source>
        <dbReference type="EMBL" id="MXY95345.1"/>
    </source>
</evidence>
<organism evidence="4">
    <name type="scientific">Caldilineaceae bacterium SB0664_bin_27</name>
    <dbReference type="NCBI Taxonomy" id="2605260"/>
    <lineage>
        <taxon>Bacteria</taxon>
        <taxon>Bacillati</taxon>
        <taxon>Chloroflexota</taxon>
        <taxon>Caldilineae</taxon>
        <taxon>Caldilineales</taxon>
        <taxon>Caldilineaceae</taxon>
    </lineage>
</organism>
<keyword evidence="2" id="KW-0547">Nucleotide-binding</keyword>
<gene>
    <name evidence="4" type="ORF">F4Y42_18035</name>
</gene>
<dbReference type="Gene3D" id="1.10.3290.10">
    <property type="entry name" value="Fido-like domain"/>
    <property type="match status" value="1"/>
</dbReference>
<dbReference type="InterPro" id="IPR036597">
    <property type="entry name" value="Fido-like_dom_sf"/>
</dbReference>
<dbReference type="InterPro" id="IPR040198">
    <property type="entry name" value="Fido_containing"/>
</dbReference>
<accession>A0A6B0YYT1</accession>
<dbReference type="PROSITE" id="PS51459">
    <property type="entry name" value="FIDO"/>
    <property type="match status" value="1"/>
</dbReference>
<name>A0A6B0YYT1_9CHLR</name>
<dbReference type="EMBL" id="VXRG01000146">
    <property type="protein sequence ID" value="MXY95345.1"/>
    <property type="molecule type" value="Genomic_DNA"/>
</dbReference>
<feature type="binding site" evidence="2">
    <location>
        <begin position="341"/>
        <end position="348"/>
    </location>
    <ligand>
        <name>ATP</name>
        <dbReference type="ChEBI" id="CHEBI:30616"/>
    </ligand>
</feature>
<evidence type="ECO:0000256" key="2">
    <source>
        <dbReference type="PIRSR" id="PIRSR640198-2"/>
    </source>
</evidence>
<dbReference type="GO" id="GO:0005524">
    <property type="term" value="F:ATP binding"/>
    <property type="evidence" value="ECO:0007669"/>
    <property type="project" value="UniProtKB-KW"/>
</dbReference>
<feature type="domain" description="Fido" evidence="3">
    <location>
        <begin position="251"/>
        <end position="400"/>
    </location>
</feature>
<keyword evidence="2" id="KW-0067">ATP-binding</keyword>
<evidence type="ECO:0000259" key="3">
    <source>
        <dbReference type="PROSITE" id="PS51459"/>
    </source>
</evidence>
<proteinExistence type="predicted"/>
<dbReference type="PANTHER" id="PTHR13504:SF38">
    <property type="entry name" value="FIDO DOMAIN-CONTAINING PROTEIN"/>
    <property type="match status" value="1"/>
</dbReference>
<feature type="active site" evidence="1">
    <location>
        <position position="337"/>
    </location>
</feature>
<protein>
    <submittedName>
        <fullName evidence="4">Cell filamentation protein Fic</fullName>
    </submittedName>
</protein>
<comment type="caution">
    <text evidence="4">The sequence shown here is derived from an EMBL/GenBank/DDBJ whole genome shotgun (WGS) entry which is preliminary data.</text>
</comment>
<dbReference type="SUPFAM" id="SSF140931">
    <property type="entry name" value="Fic-like"/>
    <property type="match status" value="1"/>
</dbReference>